<organism evidence="1 2">
    <name type="scientific">Allacma fusca</name>
    <dbReference type="NCBI Taxonomy" id="39272"/>
    <lineage>
        <taxon>Eukaryota</taxon>
        <taxon>Metazoa</taxon>
        <taxon>Ecdysozoa</taxon>
        <taxon>Arthropoda</taxon>
        <taxon>Hexapoda</taxon>
        <taxon>Collembola</taxon>
        <taxon>Symphypleona</taxon>
        <taxon>Sminthuridae</taxon>
        <taxon>Allacma</taxon>
    </lineage>
</organism>
<gene>
    <name evidence="1" type="ORF">AFUS01_LOCUS45037</name>
</gene>
<protein>
    <submittedName>
        <fullName evidence="1">Uncharacterized protein</fullName>
    </submittedName>
</protein>
<comment type="caution">
    <text evidence="1">The sequence shown here is derived from an EMBL/GenBank/DDBJ whole genome shotgun (WGS) entry which is preliminary data.</text>
</comment>
<dbReference type="AlphaFoldDB" id="A0A8J2M9T3"/>
<keyword evidence="2" id="KW-1185">Reference proteome</keyword>
<sequence>MPHKPSRLSPSPLENFGTVLELSHYIPWIIFISSPPFLRPGAEGKSRGDQVKSLTSRQSALITSNYEYHKWNNPTTFDTPVPSNFEDSELQEILTRYSFQLCSDPMPGY</sequence>
<dbReference type="EMBL" id="CAJVCH010570733">
    <property type="protein sequence ID" value="CAG7835701.1"/>
    <property type="molecule type" value="Genomic_DNA"/>
</dbReference>
<evidence type="ECO:0000313" key="1">
    <source>
        <dbReference type="EMBL" id="CAG7835701.1"/>
    </source>
</evidence>
<evidence type="ECO:0000313" key="2">
    <source>
        <dbReference type="Proteomes" id="UP000708208"/>
    </source>
</evidence>
<reference evidence="1" key="1">
    <citation type="submission" date="2021-06" db="EMBL/GenBank/DDBJ databases">
        <authorList>
            <person name="Hodson N. C."/>
            <person name="Mongue J. A."/>
            <person name="Jaron S. K."/>
        </authorList>
    </citation>
    <scope>NUCLEOTIDE SEQUENCE</scope>
</reference>
<name>A0A8J2M9T3_9HEXA</name>
<accession>A0A8J2M9T3</accession>
<proteinExistence type="predicted"/>
<dbReference type="Proteomes" id="UP000708208">
    <property type="component" value="Unassembled WGS sequence"/>
</dbReference>